<gene>
    <name evidence="7" type="ORF">GCM10009755_17410</name>
</gene>
<dbReference type="SUPFAM" id="SSF54593">
    <property type="entry name" value="Glyoxalase/Bleomycin resistance protein/Dihydroxybiphenyl dioxygenase"/>
    <property type="match status" value="1"/>
</dbReference>
<dbReference type="SUPFAM" id="SSF55248">
    <property type="entry name" value="PCD-like"/>
    <property type="match status" value="1"/>
</dbReference>
<comment type="similarity">
    <text evidence="2">Belongs to the pterin-4-alpha-carbinolamine dehydratase family.</text>
</comment>
<comment type="caution">
    <text evidence="7">The sequence shown here is derived from an EMBL/GenBank/DDBJ whole genome shotgun (WGS) entry which is preliminary data.</text>
</comment>
<evidence type="ECO:0000256" key="4">
    <source>
        <dbReference type="ARBA" id="ARBA00021735"/>
    </source>
</evidence>
<dbReference type="InterPro" id="IPR001533">
    <property type="entry name" value="Pterin_deHydtase"/>
</dbReference>
<dbReference type="PANTHER" id="PTHR12599">
    <property type="entry name" value="PTERIN-4-ALPHA-CARBINOLAMINE DEHYDRATASE"/>
    <property type="match status" value="1"/>
</dbReference>
<dbReference type="CDD" id="cd06587">
    <property type="entry name" value="VOC"/>
    <property type="match status" value="1"/>
</dbReference>
<dbReference type="Pfam" id="PF01329">
    <property type="entry name" value="Pterin_4a"/>
    <property type="match status" value="1"/>
</dbReference>
<keyword evidence="5" id="KW-0456">Lyase</keyword>
<sequence>MSNDAMEPTRPMSAPEGWNAVGHKLRVRFASPSYTAGAAFTAAIAAVADELDHHPDITLRYGDVTVLTHSHDVGGITDRDQRLASRITALAREHGMTALPEVPQQLTIAIDTPDFRTIAPFWQAAYGLPPRDFGEADWESADIVPPHDDLPVIWFQESPLHAGRNRFHLDIHLPFADIPARLESATAAGGTLVTDEFAPEWWVLADAEGNEICLCHGDPGSA</sequence>
<dbReference type="RefSeq" id="WP_344308844.1">
    <property type="nucleotide sequence ID" value="NZ_BAAANO010000015.1"/>
</dbReference>
<dbReference type="Proteomes" id="UP001500755">
    <property type="component" value="Unassembled WGS sequence"/>
</dbReference>
<comment type="catalytic activity">
    <reaction evidence="1">
        <text>(4aS,6R)-4a-hydroxy-L-erythro-5,6,7,8-tetrahydrobiopterin = (6R)-L-erythro-6,7-dihydrobiopterin + H2O</text>
        <dbReference type="Rhea" id="RHEA:11920"/>
        <dbReference type="ChEBI" id="CHEBI:15377"/>
        <dbReference type="ChEBI" id="CHEBI:15642"/>
        <dbReference type="ChEBI" id="CHEBI:43120"/>
        <dbReference type="EC" id="4.2.1.96"/>
    </reaction>
</comment>
<feature type="domain" description="Glyoxalase-like" evidence="6">
    <location>
        <begin position="108"/>
        <end position="215"/>
    </location>
</feature>
<protein>
    <recommendedName>
        <fullName evidence="4">Putative pterin-4-alpha-carbinolamine dehydratase</fullName>
        <ecNumber evidence="3">4.2.1.96</ecNumber>
    </recommendedName>
</protein>
<keyword evidence="8" id="KW-1185">Reference proteome</keyword>
<dbReference type="Pfam" id="PF18029">
    <property type="entry name" value="Glyoxalase_6"/>
    <property type="match status" value="1"/>
</dbReference>
<evidence type="ECO:0000313" key="7">
    <source>
        <dbReference type="EMBL" id="GAA2007595.1"/>
    </source>
</evidence>
<organism evidence="7 8">
    <name type="scientific">Brevibacterium samyangense</name>
    <dbReference type="NCBI Taxonomy" id="366888"/>
    <lineage>
        <taxon>Bacteria</taxon>
        <taxon>Bacillati</taxon>
        <taxon>Actinomycetota</taxon>
        <taxon>Actinomycetes</taxon>
        <taxon>Micrococcales</taxon>
        <taxon>Brevibacteriaceae</taxon>
        <taxon>Brevibacterium</taxon>
    </lineage>
</organism>
<evidence type="ECO:0000256" key="1">
    <source>
        <dbReference type="ARBA" id="ARBA00001554"/>
    </source>
</evidence>
<dbReference type="Gene3D" id="3.10.180.10">
    <property type="entry name" value="2,3-Dihydroxybiphenyl 1,2-Dioxygenase, domain 1"/>
    <property type="match status" value="1"/>
</dbReference>
<evidence type="ECO:0000259" key="6">
    <source>
        <dbReference type="Pfam" id="PF18029"/>
    </source>
</evidence>
<dbReference type="EMBL" id="BAAANO010000015">
    <property type="protein sequence ID" value="GAA2007595.1"/>
    <property type="molecule type" value="Genomic_DNA"/>
</dbReference>
<proteinExistence type="inferred from homology"/>
<dbReference type="Gene3D" id="3.30.1360.20">
    <property type="entry name" value="Transcriptional coactivator/pterin dehydratase"/>
    <property type="match status" value="1"/>
</dbReference>
<evidence type="ECO:0000256" key="5">
    <source>
        <dbReference type="ARBA" id="ARBA00023239"/>
    </source>
</evidence>
<dbReference type="EC" id="4.2.1.96" evidence="3"/>
<name>A0ABN2TFA3_9MICO</name>
<dbReference type="InterPro" id="IPR041581">
    <property type="entry name" value="Glyoxalase_6"/>
</dbReference>
<dbReference type="PANTHER" id="PTHR12599:SF0">
    <property type="entry name" value="PTERIN-4-ALPHA-CARBINOLAMINE DEHYDRATASE"/>
    <property type="match status" value="1"/>
</dbReference>
<evidence type="ECO:0000313" key="8">
    <source>
        <dbReference type="Proteomes" id="UP001500755"/>
    </source>
</evidence>
<dbReference type="InterPro" id="IPR029068">
    <property type="entry name" value="Glyas_Bleomycin-R_OHBP_Dase"/>
</dbReference>
<evidence type="ECO:0000256" key="2">
    <source>
        <dbReference type="ARBA" id="ARBA00006472"/>
    </source>
</evidence>
<dbReference type="InterPro" id="IPR036428">
    <property type="entry name" value="PCD_sf"/>
</dbReference>
<accession>A0ABN2TFA3</accession>
<reference evidence="7 8" key="1">
    <citation type="journal article" date="2019" name="Int. J. Syst. Evol. Microbiol.">
        <title>The Global Catalogue of Microorganisms (GCM) 10K type strain sequencing project: providing services to taxonomists for standard genome sequencing and annotation.</title>
        <authorList>
            <consortium name="The Broad Institute Genomics Platform"/>
            <consortium name="The Broad Institute Genome Sequencing Center for Infectious Disease"/>
            <person name="Wu L."/>
            <person name="Ma J."/>
        </authorList>
    </citation>
    <scope>NUCLEOTIDE SEQUENCE [LARGE SCALE GENOMIC DNA]</scope>
    <source>
        <strain evidence="7 8">JCM 14546</strain>
    </source>
</reference>
<evidence type="ECO:0000256" key="3">
    <source>
        <dbReference type="ARBA" id="ARBA00013252"/>
    </source>
</evidence>